<gene>
    <name evidence="1" type="ORF">ACFFGV_19685</name>
</gene>
<evidence type="ECO:0000313" key="2">
    <source>
        <dbReference type="Proteomes" id="UP001589836"/>
    </source>
</evidence>
<comment type="caution">
    <text evidence="1">The sequence shown here is derived from an EMBL/GenBank/DDBJ whole genome shotgun (WGS) entry which is preliminary data.</text>
</comment>
<sequence length="80" mass="9525">MSLYFALENVDLDWKPHELHRFREYWEQGYSIQQISRMLKRPQKDIAAIILDQSLEDQISVRYGGIFGNEWASKSFKKSS</sequence>
<dbReference type="Gene3D" id="1.10.10.60">
    <property type="entry name" value="Homeodomain-like"/>
    <property type="match status" value="1"/>
</dbReference>
<dbReference type="Proteomes" id="UP001589836">
    <property type="component" value="Unassembled WGS sequence"/>
</dbReference>
<name>A0ABV6LTR3_9BACI</name>
<protein>
    <recommendedName>
        <fullName evidence="3">Helix-turn-helix domain containing protein</fullName>
    </recommendedName>
</protein>
<proteinExistence type="predicted"/>
<accession>A0ABV6LTR3</accession>
<organism evidence="1 2">
    <name type="scientific">Pontibacillus salicampi</name>
    <dbReference type="NCBI Taxonomy" id="1449801"/>
    <lineage>
        <taxon>Bacteria</taxon>
        <taxon>Bacillati</taxon>
        <taxon>Bacillota</taxon>
        <taxon>Bacilli</taxon>
        <taxon>Bacillales</taxon>
        <taxon>Bacillaceae</taxon>
        <taxon>Pontibacillus</taxon>
    </lineage>
</organism>
<dbReference type="EMBL" id="JBHLTP010000022">
    <property type="protein sequence ID" value="MFC0525804.1"/>
    <property type="molecule type" value="Genomic_DNA"/>
</dbReference>
<dbReference type="RefSeq" id="WP_377351521.1">
    <property type="nucleotide sequence ID" value="NZ_JBHLTP010000022.1"/>
</dbReference>
<keyword evidence="2" id="KW-1185">Reference proteome</keyword>
<reference evidence="1 2" key="1">
    <citation type="submission" date="2024-09" db="EMBL/GenBank/DDBJ databases">
        <authorList>
            <person name="Sun Q."/>
            <person name="Mori K."/>
        </authorList>
    </citation>
    <scope>NUCLEOTIDE SEQUENCE [LARGE SCALE GENOMIC DNA]</scope>
    <source>
        <strain evidence="1 2">NCAIM B.02529</strain>
    </source>
</reference>
<evidence type="ECO:0000313" key="1">
    <source>
        <dbReference type="EMBL" id="MFC0525804.1"/>
    </source>
</evidence>
<evidence type="ECO:0008006" key="3">
    <source>
        <dbReference type="Google" id="ProtNLM"/>
    </source>
</evidence>